<dbReference type="AlphaFoldDB" id="X1QUU4"/>
<gene>
    <name evidence="1" type="ORF">S06H3_58424</name>
</gene>
<dbReference type="EMBL" id="BARV01037819">
    <property type="protein sequence ID" value="GAI54675.1"/>
    <property type="molecule type" value="Genomic_DNA"/>
</dbReference>
<name>X1QUU4_9ZZZZ</name>
<evidence type="ECO:0000313" key="1">
    <source>
        <dbReference type="EMBL" id="GAI54675.1"/>
    </source>
</evidence>
<organism evidence="1">
    <name type="scientific">marine sediment metagenome</name>
    <dbReference type="NCBI Taxonomy" id="412755"/>
    <lineage>
        <taxon>unclassified sequences</taxon>
        <taxon>metagenomes</taxon>
        <taxon>ecological metagenomes</taxon>
    </lineage>
</organism>
<accession>X1QUU4</accession>
<proteinExistence type="predicted"/>
<sequence>MREKFHTITWFGSLAMDNFVPSKEFVNPNRKHKRENCPFCGGEIKPIRPLNAGIEVPSEEREWVFPSAGWVYSNPIYVSRPLPEEFLKKPRLEDGSLNWGGLLITEAPVGAK</sequence>
<reference evidence="1" key="1">
    <citation type="journal article" date="2014" name="Front. Microbiol.">
        <title>High frequency of phylogenetically diverse reductive dehalogenase-homologous genes in deep subseafloor sedimentary metagenomes.</title>
        <authorList>
            <person name="Kawai M."/>
            <person name="Futagami T."/>
            <person name="Toyoda A."/>
            <person name="Takaki Y."/>
            <person name="Nishi S."/>
            <person name="Hori S."/>
            <person name="Arai W."/>
            <person name="Tsubouchi T."/>
            <person name="Morono Y."/>
            <person name="Uchiyama I."/>
            <person name="Ito T."/>
            <person name="Fujiyama A."/>
            <person name="Inagaki F."/>
            <person name="Takami H."/>
        </authorList>
    </citation>
    <scope>NUCLEOTIDE SEQUENCE</scope>
    <source>
        <strain evidence="1">Expedition CK06-06</strain>
    </source>
</reference>
<comment type="caution">
    <text evidence="1">The sequence shown here is derived from an EMBL/GenBank/DDBJ whole genome shotgun (WGS) entry which is preliminary data.</text>
</comment>
<protein>
    <submittedName>
        <fullName evidence="1">Uncharacterized protein</fullName>
    </submittedName>
</protein>